<reference evidence="2" key="1">
    <citation type="submission" date="2023-07" db="EMBL/GenBank/DDBJ databases">
        <title>30 novel species of actinomycetes from the DSMZ collection.</title>
        <authorList>
            <person name="Nouioui I."/>
        </authorList>
    </citation>
    <scope>NUCLEOTIDE SEQUENCE [LARGE SCALE GENOMIC DNA]</scope>
    <source>
        <strain evidence="2">DSM 44743</strain>
    </source>
</reference>
<name>A0ABU2MFG5_9ACTN</name>
<evidence type="ECO:0000313" key="1">
    <source>
        <dbReference type="EMBL" id="MDT0331444.1"/>
    </source>
</evidence>
<dbReference type="SUPFAM" id="SSF53474">
    <property type="entry name" value="alpha/beta-Hydrolases"/>
    <property type="match status" value="1"/>
</dbReference>
<dbReference type="Gene3D" id="3.40.50.1820">
    <property type="entry name" value="alpha/beta hydrolase"/>
    <property type="match status" value="1"/>
</dbReference>
<keyword evidence="2" id="KW-1185">Reference proteome</keyword>
<dbReference type="Proteomes" id="UP001183390">
    <property type="component" value="Unassembled WGS sequence"/>
</dbReference>
<dbReference type="RefSeq" id="WP_311513936.1">
    <property type="nucleotide sequence ID" value="NZ_JAVREP010000023.1"/>
</dbReference>
<dbReference type="EMBL" id="JAVREP010000023">
    <property type="protein sequence ID" value="MDT0331444.1"/>
    <property type="molecule type" value="Genomic_DNA"/>
</dbReference>
<evidence type="ECO:0000313" key="2">
    <source>
        <dbReference type="Proteomes" id="UP001183390"/>
    </source>
</evidence>
<dbReference type="InterPro" id="IPR029058">
    <property type="entry name" value="AB_hydrolase_fold"/>
</dbReference>
<sequence>MARLVMVHGIGQQHKGEHALLTTWYPALLDGLAHARSGLALARDDVAMGFYGDLFRPPGRRLAAADPHYTHRDISEGLETDLLMEWWEAAAHADDRVVPPSAATLARSPRSVQNALRALNGSAFFSGIAQRALIFDLKQVSRYLSDTDLRQSARKRILERITPDTQVVIAHSLGSVVAYEALCSIPDHSVRALVTLGSPLGLRLIFDRLDPAPNPQGAWPSGAWPGFAWTNVADPGDVVAVVADLKPQFGSQVSSVQVHNGPHAHKVVNYLTDAATGNAIANNLAHG</sequence>
<comment type="caution">
    <text evidence="1">The sequence shown here is derived from an EMBL/GenBank/DDBJ whole genome shotgun (WGS) entry which is preliminary data.</text>
</comment>
<accession>A0ABU2MFG5</accession>
<gene>
    <name evidence="1" type="ORF">RM479_23780</name>
</gene>
<proteinExistence type="predicted"/>
<protein>
    <submittedName>
        <fullName evidence="1">Uncharacterized protein</fullName>
    </submittedName>
</protein>
<organism evidence="1 2">
    <name type="scientific">Nocardiopsis lambiniae</name>
    <dbReference type="NCBI Taxonomy" id="3075539"/>
    <lineage>
        <taxon>Bacteria</taxon>
        <taxon>Bacillati</taxon>
        <taxon>Actinomycetota</taxon>
        <taxon>Actinomycetes</taxon>
        <taxon>Streptosporangiales</taxon>
        <taxon>Nocardiopsidaceae</taxon>
        <taxon>Nocardiopsis</taxon>
    </lineage>
</organism>